<dbReference type="PANTHER" id="PTHR46424:SF1">
    <property type="entry name" value="UBX DOMAIN-CONTAINING PROTEIN 4"/>
    <property type="match status" value="1"/>
</dbReference>
<dbReference type="VEuPathDB" id="FungiDB:CJI97_004836"/>
<dbReference type="SUPFAM" id="SSF54236">
    <property type="entry name" value="Ubiquitin-like"/>
    <property type="match status" value="1"/>
</dbReference>
<protein>
    <recommendedName>
        <fullName evidence="1">UBX domain-containing protein</fullName>
    </recommendedName>
</protein>
<dbReference type="VEuPathDB" id="FungiDB:QG37_07675"/>
<feature type="domain" description="UBX" evidence="1">
    <location>
        <begin position="178"/>
        <end position="271"/>
    </location>
</feature>
<organism evidence="2 3">
    <name type="scientific">Candidozyma auris</name>
    <name type="common">Yeast</name>
    <name type="synonym">Candida auris</name>
    <dbReference type="NCBI Taxonomy" id="498019"/>
    <lineage>
        <taxon>Eukaryota</taxon>
        <taxon>Fungi</taxon>
        <taxon>Dikarya</taxon>
        <taxon>Ascomycota</taxon>
        <taxon>Saccharomycotina</taxon>
        <taxon>Pichiomycetes</taxon>
        <taxon>Metschnikowiaceae</taxon>
        <taxon>Candidozyma</taxon>
    </lineage>
</organism>
<dbReference type="Pfam" id="PF00789">
    <property type="entry name" value="UBX"/>
    <property type="match status" value="1"/>
</dbReference>
<dbReference type="Gene3D" id="3.10.20.90">
    <property type="entry name" value="Phosphatidylinositol 3-kinase Catalytic Subunit, Chain A, domain 1"/>
    <property type="match status" value="1"/>
</dbReference>
<dbReference type="SMART" id="SM00166">
    <property type="entry name" value="UBX"/>
    <property type="match status" value="1"/>
</dbReference>
<dbReference type="Proteomes" id="UP000037122">
    <property type="component" value="Unassembled WGS sequence"/>
</dbReference>
<dbReference type="PROSITE" id="PS50033">
    <property type="entry name" value="UBX"/>
    <property type="match status" value="1"/>
</dbReference>
<name>A0A0L0NPI3_CANAR</name>
<dbReference type="InterPro" id="IPR029071">
    <property type="entry name" value="Ubiquitin-like_domsf"/>
</dbReference>
<reference evidence="3" key="1">
    <citation type="journal article" date="2015" name="BMC Genomics">
        <title>Draft genome of a commonly misdiagnosed multidrug resistant pathogen Candida auris.</title>
        <authorList>
            <person name="Chatterjee S."/>
            <person name="Alampalli S.V."/>
            <person name="Nageshan R.K."/>
            <person name="Chettiar S.T."/>
            <person name="Joshi S."/>
            <person name="Tatu U.S."/>
        </authorList>
    </citation>
    <scope>NUCLEOTIDE SEQUENCE [LARGE SCALE GENOMIC DNA]</scope>
    <source>
        <strain evidence="3">6684</strain>
    </source>
</reference>
<dbReference type="AlphaFoldDB" id="A0A0L0NPI3"/>
<evidence type="ECO:0000313" key="2">
    <source>
        <dbReference type="EMBL" id="KND96051.1"/>
    </source>
</evidence>
<dbReference type="VEuPathDB" id="FungiDB:B9J08_004616"/>
<accession>A0A0L0NPI3</accession>
<dbReference type="VEuPathDB" id="FungiDB:CJJ07_002801"/>
<dbReference type="PANTHER" id="PTHR46424">
    <property type="entry name" value="UBX DOMAIN-CONTAINING PROTEIN 4"/>
    <property type="match status" value="1"/>
</dbReference>
<evidence type="ECO:0000313" key="3">
    <source>
        <dbReference type="Proteomes" id="UP000037122"/>
    </source>
</evidence>
<dbReference type="GO" id="GO:0036503">
    <property type="term" value="P:ERAD pathway"/>
    <property type="evidence" value="ECO:0007669"/>
    <property type="project" value="TreeGrafter"/>
</dbReference>
<gene>
    <name evidence="2" type="ORF">QG37_07675</name>
</gene>
<dbReference type="EMBL" id="LGST01000061">
    <property type="protein sequence ID" value="KND96051.1"/>
    <property type="molecule type" value="Genomic_DNA"/>
</dbReference>
<proteinExistence type="predicted"/>
<dbReference type="VEuPathDB" id="FungiDB:CJI96_0004535"/>
<comment type="caution">
    <text evidence="2">The sequence shown here is derived from an EMBL/GenBank/DDBJ whole genome shotgun (WGS) entry which is preliminary data.</text>
</comment>
<dbReference type="GO" id="GO:0005783">
    <property type="term" value="C:endoplasmic reticulum"/>
    <property type="evidence" value="ECO:0007669"/>
    <property type="project" value="TreeGrafter"/>
</dbReference>
<sequence>MPLFSPSWDAAARAAALLHCPLFVYLSEPGHGFANRYIHTSSTYDIAKVLKTRFAAVELGSESDLKMLMGSSSCELQRPLFVVYDVGVVVDMFAGGSQADFETFLRKHVSELPLKKSQGTLTRRRLSQREEDLKHIRAQIDADKRERWCQRRHSMELAEGRTNVGKEQQQKRLSDLQCLLSIRLLDGSTMQGTFDSSQTLRDVKRWIEAETGLALTPVEDDALPSFAQTSAMALNDYAFCYLGVPRVTFTVGQELTKLSDLGLCPRLALILKPVRCEQERRQLSGLWTALSGKLSLVASALYTFFDYGLEDAELDFLGEADVAQPAFVVPEKLTDVEADDKHEKLVSNEGSTSMASVTSRGNQLHVLHDRETKRLQGSANN</sequence>
<evidence type="ECO:0000259" key="1">
    <source>
        <dbReference type="PROSITE" id="PS50033"/>
    </source>
</evidence>
<dbReference type="InterPro" id="IPR001012">
    <property type="entry name" value="UBX_dom"/>
</dbReference>
<dbReference type="VEuPathDB" id="FungiDB:CJJ09_004629"/>